<keyword evidence="6 11" id="KW-0812">Transmembrane</keyword>
<feature type="transmembrane region" description="Helical" evidence="11">
    <location>
        <begin position="179"/>
        <end position="202"/>
    </location>
</feature>
<keyword evidence="7 11" id="KW-1133">Transmembrane helix</keyword>
<feature type="transmembrane region" description="Helical" evidence="11">
    <location>
        <begin position="223"/>
        <end position="250"/>
    </location>
</feature>
<feature type="transmembrane region" description="Helical" evidence="11">
    <location>
        <begin position="288"/>
        <end position="310"/>
    </location>
</feature>
<accession>A0A1F5X5A3</accession>
<protein>
    <recommendedName>
        <fullName evidence="3 10">Cell division protein FtsX</fullName>
    </recommendedName>
</protein>
<dbReference type="AlphaFoldDB" id="A0A1F5X5A3"/>
<reference evidence="14 15" key="1">
    <citation type="journal article" date="2016" name="Nat. Commun.">
        <title>Thousands of microbial genomes shed light on interconnected biogeochemical processes in an aquifer system.</title>
        <authorList>
            <person name="Anantharaman K."/>
            <person name="Brown C.T."/>
            <person name="Hug L.A."/>
            <person name="Sharon I."/>
            <person name="Castelle C.J."/>
            <person name="Probst A.J."/>
            <person name="Thomas B.C."/>
            <person name="Singh A."/>
            <person name="Wilkins M.J."/>
            <person name="Karaoz U."/>
            <person name="Brodie E.L."/>
            <person name="Williams K.H."/>
            <person name="Hubbard S.S."/>
            <person name="Banfield J.F."/>
        </authorList>
    </citation>
    <scope>NUCLEOTIDE SEQUENCE [LARGE SCALE GENOMIC DNA]</scope>
</reference>
<dbReference type="Pfam" id="PF02687">
    <property type="entry name" value="FtsX"/>
    <property type="match status" value="1"/>
</dbReference>
<dbReference type="Pfam" id="PF18075">
    <property type="entry name" value="FtsX_ECD"/>
    <property type="match status" value="1"/>
</dbReference>
<evidence type="ECO:0000259" key="13">
    <source>
        <dbReference type="Pfam" id="PF18075"/>
    </source>
</evidence>
<feature type="transmembrane region" description="Helical" evidence="11">
    <location>
        <begin position="21"/>
        <end position="43"/>
    </location>
</feature>
<comment type="subcellular location">
    <subcellularLocation>
        <location evidence="1">Cell membrane</location>
        <topology evidence="1">Multi-pass membrane protein</topology>
    </subcellularLocation>
</comment>
<evidence type="ECO:0000313" key="15">
    <source>
        <dbReference type="Proteomes" id="UP000178684"/>
    </source>
</evidence>
<dbReference type="PANTHER" id="PTHR47755">
    <property type="entry name" value="CELL DIVISION PROTEIN FTSX"/>
    <property type="match status" value="1"/>
</dbReference>
<evidence type="ECO:0000256" key="2">
    <source>
        <dbReference type="ARBA" id="ARBA00007379"/>
    </source>
</evidence>
<keyword evidence="9 10" id="KW-0131">Cell cycle</keyword>
<evidence type="ECO:0000256" key="7">
    <source>
        <dbReference type="ARBA" id="ARBA00022989"/>
    </source>
</evidence>
<dbReference type="GO" id="GO:0051301">
    <property type="term" value="P:cell division"/>
    <property type="evidence" value="ECO:0007669"/>
    <property type="project" value="UniProtKB-KW"/>
</dbReference>
<organism evidence="14 15">
    <name type="scientific">Candidatus Giovannonibacteria bacterium RIFCSPLOWO2_01_FULL_46_13</name>
    <dbReference type="NCBI Taxonomy" id="1798352"/>
    <lineage>
        <taxon>Bacteria</taxon>
        <taxon>Candidatus Giovannoniibacteriota</taxon>
    </lineage>
</organism>
<evidence type="ECO:0000256" key="9">
    <source>
        <dbReference type="ARBA" id="ARBA00023306"/>
    </source>
</evidence>
<dbReference type="Gene3D" id="3.30.70.3040">
    <property type="match status" value="1"/>
</dbReference>
<evidence type="ECO:0000256" key="5">
    <source>
        <dbReference type="ARBA" id="ARBA00022618"/>
    </source>
</evidence>
<dbReference type="InterPro" id="IPR003838">
    <property type="entry name" value="ABC3_permease_C"/>
</dbReference>
<comment type="caution">
    <text evidence="14">The sequence shown here is derived from an EMBL/GenBank/DDBJ whole genome shotgun (WGS) entry which is preliminary data.</text>
</comment>
<keyword evidence="4 10" id="KW-1003">Cell membrane</keyword>
<evidence type="ECO:0000256" key="11">
    <source>
        <dbReference type="SAM" id="Phobius"/>
    </source>
</evidence>
<evidence type="ECO:0000256" key="8">
    <source>
        <dbReference type="ARBA" id="ARBA00023136"/>
    </source>
</evidence>
<dbReference type="InterPro" id="IPR004513">
    <property type="entry name" value="FtsX"/>
</dbReference>
<sequence length="319" mass="35525">MSLIQVKRTIRQGFINFWRNGWVSVATVLIMVLTLFMVGTLFFSNVVLTSALQQVESKLDVSVDFKLDAPEEDILALKTSLESFGEVGKVEYISRDEALERFRERYKDNALITQSLDEIGTNPLPASFNIKAKDPENYGTISSFLKNDSSFQIIDEIRENQPTIDAINSMISSARTSGLTSTIVLSIIAVLVAFNTIRLAIYTSRDEISIMRLVGASHSYIRAPFVVVGIIQGFLASIAAMVILWLPLWFNHDNVLLSFVPIFPFANGSSASESLGGPNLLNYYFSNFIFIFLLLLASGIILGSISSIIATRRYLKEHK</sequence>
<keyword evidence="5 10" id="KW-0132">Cell division</keyword>
<dbReference type="Proteomes" id="UP000178684">
    <property type="component" value="Unassembled WGS sequence"/>
</dbReference>
<feature type="domain" description="FtsX extracellular" evidence="13">
    <location>
        <begin position="60"/>
        <end position="147"/>
    </location>
</feature>
<dbReference type="PANTHER" id="PTHR47755:SF1">
    <property type="entry name" value="CELL DIVISION PROTEIN FTSX"/>
    <property type="match status" value="1"/>
</dbReference>
<evidence type="ECO:0000256" key="4">
    <source>
        <dbReference type="ARBA" id="ARBA00022475"/>
    </source>
</evidence>
<gene>
    <name evidence="14" type="ORF">A3B18_02560</name>
</gene>
<feature type="domain" description="ABC3 transporter permease C-terminal" evidence="12">
    <location>
        <begin position="182"/>
        <end position="316"/>
    </location>
</feature>
<dbReference type="PIRSF" id="PIRSF003097">
    <property type="entry name" value="FtsX"/>
    <property type="match status" value="1"/>
</dbReference>
<name>A0A1F5X5A3_9BACT</name>
<dbReference type="EMBL" id="MFIE01000007">
    <property type="protein sequence ID" value="OGF83049.1"/>
    <property type="molecule type" value="Genomic_DNA"/>
</dbReference>
<comment type="similarity">
    <text evidence="2 10">Belongs to the ABC-4 integral membrane protein family. FtsX subfamily.</text>
</comment>
<keyword evidence="8 10" id="KW-0472">Membrane</keyword>
<proteinExistence type="inferred from homology"/>
<dbReference type="GO" id="GO:0005886">
    <property type="term" value="C:plasma membrane"/>
    <property type="evidence" value="ECO:0007669"/>
    <property type="project" value="UniProtKB-SubCell"/>
</dbReference>
<evidence type="ECO:0000256" key="6">
    <source>
        <dbReference type="ARBA" id="ARBA00022692"/>
    </source>
</evidence>
<evidence type="ECO:0000259" key="12">
    <source>
        <dbReference type="Pfam" id="PF02687"/>
    </source>
</evidence>
<dbReference type="InterPro" id="IPR040690">
    <property type="entry name" value="FtsX_ECD"/>
</dbReference>
<evidence type="ECO:0000256" key="3">
    <source>
        <dbReference type="ARBA" id="ARBA00021907"/>
    </source>
</evidence>
<evidence type="ECO:0000313" key="14">
    <source>
        <dbReference type="EMBL" id="OGF83049.1"/>
    </source>
</evidence>
<evidence type="ECO:0000256" key="1">
    <source>
        <dbReference type="ARBA" id="ARBA00004651"/>
    </source>
</evidence>
<evidence type="ECO:0000256" key="10">
    <source>
        <dbReference type="PIRNR" id="PIRNR003097"/>
    </source>
</evidence>